<dbReference type="GO" id="GO:0016740">
    <property type="term" value="F:transferase activity"/>
    <property type="evidence" value="ECO:0007669"/>
    <property type="project" value="UniProtKB-KW"/>
</dbReference>
<dbReference type="RefSeq" id="WP_069796833.1">
    <property type="nucleotide sequence ID" value="NZ_CP034157.1"/>
</dbReference>
<comment type="caution">
    <text evidence="1">The sequence shown here is derived from an EMBL/GenBank/DDBJ whole genome shotgun (WGS) entry which is preliminary data.</text>
</comment>
<organism evidence="1 2">
    <name type="scientific">Cloacibacterium normanense</name>
    <dbReference type="NCBI Taxonomy" id="237258"/>
    <lineage>
        <taxon>Bacteria</taxon>
        <taxon>Pseudomonadati</taxon>
        <taxon>Bacteroidota</taxon>
        <taxon>Flavobacteriia</taxon>
        <taxon>Flavobacteriales</taxon>
        <taxon>Weeksellaceae</taxon>
    </lineage>
</organism>
<dbReference type="PATRIC" id="fig|237258.4.peg.1189"/>
<dbReference type="Gene3D" id="3.40.630.30">
    <property type="match status" value="1"/>
</dbReference>
<name>A0A1E5UH94_9FLAO</name>
<protein>
    <submittedName>
        <fullName evidence="1">Acetyltransferase domain protein</fullName>
    </submittedName>
</protein>
<reference evidence="1 2" key="1">
    <citation type="submission" date="2016-09" db="EMBL/GenBank/DDBJ databases">
        <authorList>
            <person name="Capua I."/>
            <person name="De Benedictis P."/>
            <person name="Joannis T."/>
            <person name="Lombin L.H."/>
            <person name="Cattoli G."/>
        </authorList>
    </citation>
    <scope>NUCLEOTIDE SEQUENCE [LARGE SCALE GENOMIC DNA]</scope>
    <source>
        <strain evidence="1 2">NRS-1</strain>
    </source>
</reference>
<evidence type="ECO:0000313" key="1">
    <source>
        <dbReference type="EMBL" id="OEL12263.1"/>
    </source>
</evidence>
<keyword evidence="2" id="KW-1185">Reference proteome</keyword>
<proteinExistence type="predicted"/>
<dbReference type="EMBL" id="MKGI01000009">
    <property type="protein sequence ID" value="OEL12263.1"/>
    <property type="molecule type" value="Genomic_DNA"/>
</dbReference>
<gene>
    <name evidence="1" type="ORF">BHF72_1236</name>
</gene>
<dbReference type="OrthoDB" id="9812988at2"/>
<dbReference type="STRING" id="237258.SAMN04489756_11172"/>
<sequence>MEFIIRKTTADDFCFADEIVKEMEESAKIRGTGIAKRSPEYIKEKMEKGDAVIAITHNGIWAGFCYIETWTNGDYASNSGLIVSPRYRNIGLASRIKESVFNVTREKYPNAKLFGITTGLAVMKINSRLGYHPVPFSELTQDDQFWDGCQSCVNYSILQSKGRKNCLCTGMLFVPPKDKTKKDLNYYLNNF</sequence>
<keyword evidence="1" id="KW-0808">Transferase</keyword>
<dbReference type="InterPro" id="IPR016181">
    <property type="entry name" value="Acyl_CoA_acyltransferase"/>
</dbReference>
<dbReference type="SUPFAM" id="SSF55729">
    <property type="entry name" value="Acyl-CoA N-acyltransferases (Nat)"/>
    <property type="match status" value="1"/>
</dbReference>
<evidence type="ECO:0000313" key="2">
    <source>
        <dbReference type="Proteomes" id="UP000095601"/>
    </source>
</evidence>
<accession>A0A1E5UH94</accession>
<dbReference type="KEGG" id="cnr:EB819_03695"/>
<dbReference type="AlphaFoldDB" id="A0A1E5UH94"/>
<dbReference type="Proteomes" id="UP000095601">
    <property type="component" value="Unassembled WGS sequence"/>
</dbReference>